<dbReference type="InterPro" id="IPR015300">
    <property type="entry name" value="DNA-bd_pseudobarrel_sf"/>
</dbReference>
<protein>
    <submittedName>
        <fullName evidence="6">DNA binding protein</fullName>
    </submittedName>
</protein>
<dbReference type="eggNOG" id="ENOG502S4WY">
    <property type="taxonomic scope" value="Eukaryota"/>
</dbReference>
<dbReference type="Proteomes" id="UP000011115">
    <property type="component" value="Unassembled WGS sequence"/>
</dbReference>
<accession>M1DT28</accession>
<dbReference type="Gene3D" id="2.40.330.10">
    <property type="entry name" value="DNA-binding pseudobarrel domain"/>
    <property type="match status" value="1"/>
</dbReference>
<evidence type="ECO:0000256" key="1">
    <source>
        <dbReference type="ARBA" id="ARBA00004123"/>
    </source>
</evidence>
<name>M1DT28_SOLTU</name>
<evidence type="ECO:0000313" key="7">
    <source>
        <dbReference type="Proteomes" id="UP000011115"/>
    </source>
</evidence>
<keyword evidence="5" id="KW-0539">Nucleus</keyword>
<organism evidence="6 7">
    <name type="scientific">Solanum tuberosum</name>
    <name type="common">Potato</name>
    <dbReference type="NCBI Taxonomy" id="4113"/>
    <lineage>
        <taxon>Eukaryota</taxon>
        <taxon>Viridiplantae</taxon>
        <taxon>Streptophyta</taxon>
        <taxon>Embryophyta</taxon>
        <taxon>Tracheophyta</taxon>
        <taxon>Spermatophyta</taxon>
        <taxon>Magnoliopsida</taxon>
        <taxon>eudicotyledons</taxon>
        <taxon>Gunneridae</taxon>
        <taxon>Pentapetalae</taxon>
        <taxon>asterids</taxon>
        <taxon>lamiids</taxon>
        <taxon>Solanales</taxon>
        <taxon>Solanaceae</taxon>
        <taxon>Solanoideae</taxon>
        <taxon>Solaneae</taxon>
        <taxon>Solanum</taxon>
    </lineage>
</organism>
<keyword evidence="2" id="KW-0805">Transcription regulation</keyword>
<sequence length="267" mass="31291">MGILMEDHVDGGSKEDSCITDFECVDVEKDEAFRKNPFMCEHSVDHYYYLLPRAKRSRIFRRKKPPTVMPSQKKGLKIRISLKRKTIEAVDEDLSMEKKKTETLLDEKQSKEKKRRKIKPIIDPPVLPDELKEKISGMGVQISQVKFVIQKALYDTDLSYQHMRLSIPLNQVVSKDFLTPQQKMVLETRDIESNKKNKIQFNLIEPSLEQTKIHLAKWDMNKSSNYVLLNDWMQVAERNKLKSGMVVQLWSFHQHLIPWLALVLVPQ</sequence>
<dbReference type="PANTHER" id="PTHR31541">
    <property type="entry name" value="B3 DOMAIN PLANT PROTEIN-RELATED"/>
    <property type="match status" value="1"/>
</dbReference>
<dbReference type="STRING" id="4113.M1DT28"/>
<dbReference type="Pfam" id="PF03754">
    <property type="entry name" value="At2g31720-like"/>
    <property type="match status" value="1"/>
</dbReference>
<dbReference type="PaxDb" id="4113-PGSC0003DMT400093959"/>
<dbReference type="SUPFAM" id="SSF101936">
    <property type="entry name" value="DNA-binding pseudobarrel domain"/>
    <property type="match status" value="1"/>
</dbReference>
<evidence type="ECO:0000256" key="3">
    <source>
        <dbReference type="ARBA" id="ARBA00023125"/>
    </source>
</evidence>
<dbReference type="GO" id="GO:0005634">
    <property type="term" value="C:nucleus"/>
    <property type="evidence" value="ECO:0007669"/>
    <property type="project" value="UniProtKB-SubCell"/>
</dbReference>
<dbReference type="GO" id="GO:0003677">
    <property type="term" value="F:DNA binding"/>
    <property type="evidence" value="ECO:0007669"/>
    <property type="project" value="UniProtKB-KW"/>
</dbReference>
<dbReference type="PANTHER" id="PTHR31541:SF48">
    <property type="entry name" value="DNA BINDING PROTEIN"/>
    <property type="match status" value="1"/>
</dbReference>
<reference evidence="7" key="1">
    <citation type="journal article" date="2011" name="Nature">
        <title>Genome sequence and analysis of the tuber crop potato.</title>
        <authorList>
            <consortium name="The Potato Genome Sequencing Consortium"/>
        </authorList>
    </citation>
    <scope>NUCLEOTIDE SEQUENCE [LARGE SCALE GENOMIC DNA]</scope>
    <source>
        <strain evidence="7">cv. DM1-3 516 R44</strain>
    </source>
</reference>
<keyword evidence="3" id="KW-0238">DNA-binding</keyword>
<reference evidence="6" key="2">
    <citation type="submission" date="2015-06" db="UniProtKB">
        <authorList>
            <consortium name="EnsemblPlants"/>
        </authorList>
    </citation>
    <scope>IDENTIFICATION</scope>
    <source>
        <strain evidence="6">DM1-3 516 R44</strain>
    </source>
</reference>
<dbReference type="OMA" id="PITICEF"/>
<keyword evidence="7" id="KW-1185">Reference proteome</keyword>
<dbReference type="InParanoid" id="M1DT28"/>
<dbReference type="AlphaFoldDB" id="M1DT28"/>
<dbReference type="InterPro" id="IPR005508">
    <property type="entry name" value="At2g31720-like"/>
</dbReference>
<keyword evidence="4" id="KW-0804">Transcription</keyword>
<dbReference type="HOGENOM" id="CLU_1043548_0_0_1"/>
<evidence type="ECO:0000313" key="6">
    <source>
        <dbReference type="EnsemblPlants" id="PGSC0003DMT400093959"/>
    </source>
</evidence>
<proteinExistence type="predicted"/>
<gene>
    <name evidence="6" type="primary">LOC102579929</name>
</gene>
<dbReference type="Gramene" id="PGSC0003DMT400093959">
    <property type="protein sequence ID" value="PGSC0003DMT400093959"/>
    <property type="gene ID" value="PGSC0003DMG400043530"/>
</dbReference>
<evidence type="ECO:0000256" key="4">
    <source>
        <dbReference type="ARBA" id="ARBA00023163"/>
    </source>
</evidence>
<evidence type="ECO:0000256" key="5">
    <source>
        <dbReference type="ARBA" id="ARBA00023242"/>
    </source>
</evidence>
<dbReference type="EnsemblPlants" id="PGSC0003DMT400093959">
    <property type="protein sequence ID" value="PGSC0003DMT400093959"/>
    <property type="gene ID" value="PGSC0003DMG400043530"/>
</dbReference>
<comment type="subcellular location">
    <subcellularLocation>
        <location evidence="1">Nucleus</location>
    </subcellularLocation>
</comment>
<evidence type="ECO:0000256" key="2">
    <source>
        <dbReference type="ARBA" id="ARBA00023015"/>
    </source>
</evidence>